<comment type="caution">
    <text evidence="16">The sequence shown here is derived from an EMBL/GenBank/DDBJ whole genome shotgun (WGS) entry which is preliminary data.</text>
</comment>
<keyword evidence="7" id="KW-0378">Hydrolase</keyword>
<dbReference type="SUPFAM" id="SSF50630">
    <property type="entry name" value="Acid proteases"/>
    <property type="match status" value="1"/>
</dbReference>
<evidence type="ECO:0000256" key="3">
    <source>
        <dbReference type="ARBA" id="ARBA00022679"/>
    </source>
</evidence>
<dbReference type="Pfam" id="PF00759">
    <property type="entry name" value="Glyco_hydro_9"/>
    <property type="match status" value="2"/>
</dbReference>
<dbReference type="CDD" id="cd00303">
    <property type="entry name" value="retropepsin_like"/>
    <property type="match status" value="1"/>
</dbReference>
<dbReference type="Pfam" id="PF17917">
    <property type="entry name" value="RT_RNaseH"/>
    <property type="match status" value="1"/>
</dbReference>
<feature type="domain" description="Glycoside hydrolase family 9" evidence="14">
    <location>
        <begin position="46"/>
        <end position="102"/>
    </location>
</feature>
<sequence>MATPRRCLCCIHHYSTGCGCGRRFLCLRRKWIMEIPPKVPWKTTTGKLVNDKISWRGDSGLKDGSEAKLDLSKGMYDAGDNLKFCFPMAFTDTVLSWDILEYEVGDPKEDHKCWEKPEKMNGKRPLKHLNTSLPGSMLQLKLLLLWLQRLWCLRKISNFQVPFLSMPSSFLLLKTSIKVLTPSLPEVAKYYNSTRYGAELIWGASWLYHATGDDLYLEYVTGENVENYGKADGPTWFSWDNKLAGAQVLLSSLSLLGDKGASGNSGLEDYKQAAEELMCAFLPDSPSATSSRTKSGLIWISEWDALQNPVGSAFLAALYSYYMRTENTDKLSCGDESFEHSDRRDFAKSQNDETTTKQTRVSWNSIYCPKLEGTLGLKDLLAWNNACLMHLIKSILMREGFLWVTWCYEYVMKGVNFLHMKVGGDERDENDGCEENEGIGEERSLGLGIENGELGIEAREVRERRELGITTEEEEMMHLLSEVERVVEPVHKEVDPVSSGNNKNSVGMTKKNQRQDETSPPKWWEIQENMITTMESRLTTNQGYVEEILKILTGRKEDQNQSADDQVQTLNSSNMSDRQPVKVTVVNDKTRFTYKPDEPGILKSKPADFSSFKNDNLMGENSAVRNQLVVVEGDKRGIGGSSNMSGVRLKFGLMVTLCKNIMLLGMSLRQTYVIGHQCKVKQLNMMMEEDIVLPSENSPAESKQTSMQEEESLEISMNAINGCIGHNTLRIQGTIQGRPLSILIDSGSTHSFLTPQWADAGKQVNTPYPLAITVANGQQLYSLARCNEVEWKMQGPILMNFNNMTLSFVHKGEHIIIQGQPQSNSLQQISGATLLKMTVSDSPILGHVVLFTMMEGSKSVPTAIQSLLDQYHCVFIEPTDYRKLNNMKVKDKFPIPVVEDLLDELHGAVYFSKIDLRSGYWQIIVKPEDIYKTTFRTHQGHYEFKTQVEYLGHIISASGVSTDPSKVAAMKDWPVPKSLKSLRGFLGLTGYYRRFIKGYDASSGGIRVVLSQDGRPIAYLSKALSPRHVALSIYEREYLAILLAASKWRHYLEGCPFVIKTDHEPLKYLLEQKLTTAIQKKGLTKLLGLDYTIQYRKGKSNVIADALSRQWEDQGQCLSMSTTLIIPSWVQEVEETYREDKLAVEWISILTVNPSVDPSGSILRAFSDFKIEFILGILVL</sequence>
<dbReference type="GO" id="GO:0008810">
    <property type="term" value="F:cellulase activity"/>
    <property type="evidence" value="ECO:0007669"/>
    <property type="project" value="UniProtKB-EC"/>
</dbReference>
<dbReference type="GO" id="GO:0030245">
    <property type="term" value="P:cellulose catabolic process"/>
    <property type="evidence" value="ECO:0007669"/>
    <property type="project" value="UniProtKB-KW"/>
</dbReference>
<evidence type="ECO:0000259" key="15">
    <source>
        <dbReference type="Pfam" id="PF17917"/>
    </source>
</evidence>
<dbReference type="SUPFAM" id="SSF56672">
    <property type="entry name" value="DNA/RNA polymerases"/>
    <property type="match status" value="1"/>
</dbReference>
<evidence type="ECO:0000256" key="8">
    <source>
        <dbReference type="ARBA" id="ARBA00022918"/>
    </source>
</evidence>
<comment type="similarity">
    <text evidence="2">Belongs to the glycosyl hydrolase 9 (cellulase E) family.</text>
</comment>
<dbReference type="GO" id="GO:0003964">
    <property type="term" value="F:RNA-directed DNA polymerase activity"/>
    <property type="evidence" value="ECO:0007669"/>
    <property type="project" value="UniProtKB-KW"/>
</dbReference>
<evidence type="ECO:0000256" key="4">
    <source>
        <dbReference type="ARBA" id="ARBA00022695"/>
    </source>
</evidence>
<dbReference type="EMBL" id="VEPZ02000890">
    <property type="protein sequence ID" value="KAE8712615.1"/>
    <property type="molecule type" value="Genomic_DNA"/>
</dbReference>
<dbReference type="Gene3D" id="1.50.10.10">
    <property type="match status" value="2"/>
</dbReference>
<keyword evidence="3" id="KW-0808">Transferase</keyword>
<dbReference type="Proteomes" id="UP000436088">
    <property type="component" value="Unassembled WGS sequence"/>
</dbReference>
<proteinExistence type="inferred from homology"/>
<dbReference type="SUPFAM" id="SSF48208">
    <property type="entry name" value="Six-hairpin glycosidases"/>
    <property type="match status" value="1"/>
</dbReference>
<evidence type="ECO:0000256" key="2">
    <source>
        <dbReference type="ARBA" id="ARBA00007072"/>
    </source>
</evidence>
<dbReference type="InterPro" id="IPR043502">
    <property type="entry name" value="DNA/RNA_pol_sf"/>
</dbReference>
<feature type="domain" description="Reverse transcriptase RNase H-like" evidence="15">
    <location>
        <begin position="998"/>
        <end position="1078"/>
    </location>
</feature>
<dbReference type="Gene3D" id="3.30.70.270">
    <property type="match status" value="2"/>
</dbReference>
<evidence type="ECO:0000256" key="10">
    <source>
        <dbReference type="ARBA" id="ARBA00023277"/>
    </source>
</evidence>
<dbReference type="InterPro" id="IPR012341">
    <property type="entry name" value="6hp_glycosidase-like_sf"/>
</dbReference>
<evidence type="ECO:0000256" key="7">
    <source>
        <dbReference type="ARBA" id="ARBA00022801"/>
    </source>
</evidence>
<keyword evidence="17" id="KW-1185">Reference proteome</keyword>
<keyword evidence="6" id="KW-0255">Endonuclease</keyword>
<dbReference type="InterPro" id="IPR001701">
    <property type="entry name" value="Glyco_hydro_9"/>
</dbReference>
<evidence type="ECO:0000256" key="9">
    <source>
        <dbReference type="ARBA" id="ARBA00023001"/>
    </source>
</evidence>
<keyword evidence="4" id="KW-0548">Nucleotidyltransferase</keyword>
<accession>A0A6A3BAP0</accession>
<feature type="region of interest" description="Disordered" evidence="13">
    <location>
        <begin position="556"/>
        <end position="576"/>
    </location>
</feature>
<dbReference type="PROSITE" id="PS00141">
    <property type="entry name" value="ASP_PROTEASE"/>
    <property type="match status" value="1"/>
</dbReference>
<feature type="compositionally biased region" description="Polar residues" evidence="13">
    <location>
        <begin position="560"/>
        <end position="576"/>
    </location>
</feature>
<dbReference type="GO" id="GO:0004190">
    <property type="term" value="F:aspartic-type endopeptidase activity"/>
    <property type="evidence" value="ECO:0007669"/>
    <property type="project" value="InterPro"/>
</dbReference>
<feature type="region of interest" description="Disordered" evidence="13">
    <location>
        <begin position="494"/>
        <end position="519"/>
    </location>
</feature>
<keyword evidence="8" id="KW-0695">RNA-directed DNA polymerase</keyword>
<evidence type="ECO:0000256" key="12">
    <source>
        <dbReference type="ARBA" id="ARBA00023326"/>
    </source>
</evidence>
<evidence type="ECO:0000256" key="6">
    <source>
        <dbReference type="ARBA" id="ARBA00022759"/>
    </source>
</evidence>
<reference evidence="16" key="1">
    <citation type="submission" date="2019-09" db="EMBL/GenBank/DDBJ databases">
        <title>Draft genome information of white flower Hibiscus syriacus.</title>
        <authorList>
            <person name="Kim Y.-M."/>
        </authorList>
    </citation>
    <scope>NUCLEOTIDE SEQUENCE [LARGE SCALE GENOMIC DNA]</scope>
    <source>
        <strain evidence="16">YM2019G1</strain>
    </source>
</reference>
<evidence type="ECO:0000256" key="11">
    <source>
        <dbReference type="ARBA" id="ARBA00023295"/>
    </source>
</evidence>
<dbReference type="InterPro" id="IPR041373">
    <property type="entry name" value="RT_RNaseH"/>
</dbReference>
<dbReference type="Gene3D" id="3.10.10.10">
    <property type="entry name" value="HIV Type 1 Reverse Transcriptase, subunit A, domain 1"/>
    <property type="match status" value="1"/>
</dbReference>
<evidence type="ECO:0000313" key="16">
    <source>
        <dbReference type="EMBL" id="KAE8712615.1"/>
    </source>
</evidence>
<dbReference type="CDD" id="cd09274">
    <property type="entry name" value="RNase_HI_RT_Ty3"/>
    <property type="match status" value="1"/>
</dbReference>
<feature type="compositionally biased region" description="Polar residues" evidence="13">
    <location>
        <begin position="498"/>
        <end position="507"/>
    </location>
</feature>
<dbReference type="Pfam" id="PF13650">
    <property type="entry name" value="Asp_protease_2"/>
    <property type="match status" value="1"/>
</dbReference>
<keyword evidence="9" id="KW-0136">Cellulose degradation</keyword>
<keyword evidence="11" id="KW-0326">Glycosidase</keyword>
<comment type="catalytic activity">
    <reaction evidence="1">
        <text>Endohydrolysis of (1-&gt;4)-beta-D-glucosidic linkages in cellulose, lichenin and cereal beta-D-glucans.</text>
        <dbReference type="EC" id="3.2.1.4"/>
    </reaction>
</comment>
<dbReference type="GO" id="GO:0004519">
    <property type="term" value="F:endonuclease activity"/>
    <property type="evidence" value="ECO:0007669"/>
    <property type="project" value="UniProtKB-KW"/>
</dbReference>
<organism evidence="16 17">
    <name type="scientific">Hibiscus syriacus</name>
    <name type="common">Rose of Sharon</name>
    <dbReference type="NCBI Taxonomy" id="106335"/>
    <lineage>
        <taxon>Eukaryota</taxon>
        <taxon>Viridiplantae</taxon>
        <taxon>Streptophyta</taxon>
        <taxon>Embryophyta</taxon>
        <taxon>Tracheophyta</taxon>
        <taxon>Spermatophyta</taxon>
        <taxon>Magnoliopsida</taxon>
        <taxon>eudicotyledons</taxon>
        <taxon>Gunneridae</taxon>
        <taxon>Pentapetalae</taxon>
        <taxon>rosids</taxon>
        <taxon>malvids</taxon>
        <taxon>Malvales</taxon>
        <taxon>Malvaceae</taxon>
        <taxon>Malvoideae</taxon>
        <taxon>Hibiscus</taxon>
    </lineage>
</organism>
<protein>
    <submittedName>
        <fullName evidence="16">Cytokinin riboside 5'-monophosphate phosphoribohydrolase LOG3 isoform X1</fullName>
    </submittedName>
</protein>
<dbReference type="InterPro" id="IPR021109">
    <property type="entry name" value="Peptidase_aspartic_dom_sf"/>
</dbReference>
<dbReference type="PROSITE" id="PS51257">
    <property type="entry name" value="PROKAR_LIPOPROTEIN"/>
    <property type="match status" value="1"/>
</dbReference>
<keyword evidence="12" id="KW-0624">Polysaccharide degradation</keyword>
<dbReference type="Gene3D" id="2.40.70.10">
    <property type="entry name" value="Acid Proteases"/>
    <property type="match status" value="1"/>
</dbReference>
<dbReference type="InterPro" id="IPR001969">
    <property type="entry name" value="Aspartic_peptidase_AS"/>
</dbReference>
<gene>
    <name evidence="16" type="ORF">F3Y22_tig00110239pilonHSYRG00086</name>
</gene>
<keyword evidence="5" id="KW-0540">Nuclease</keyword>
<dbReference type="AlphaFoldDB" id="A0A6A3BAP0"/>
<feature type="domain" description="Glycoside hydrolase family 9" evidence="14">
    <location>
        <begin position="183"/>
        <end position="352"/>
    </location>
</feature>
<dbReference type="InterPro" id="IPR043128">
    <property type="entry name" value="Rev_trsase/Diguanyl_cyclase"/>
</dbReference>
<dbReference type="GO" id="GO:0006508">
    <property type="term" value="P:proteolysis"/>
    <property type="evidence" value="ECO:0007669"/>
    <property type="project" value="InterPro"/>
</dbReference>
<evidence type="ECO:0000256" key="1">
    <source>
        <dbReference type="ARBA" id="ARBA00000966"/>
    </source>
</evidence>
<dbReference type="PANTHER" id="PTHR22298">
    <property type="entry name" value="ENDO-1,4-BETA-GLUCANASE"/>
    <property type="match status" value="1"/>
</dbReference>
<keyword evidence="10" id="KW-0119">Carbohydrate metabolism</keyword>
<evidence type="ECO:0000313" key="17">
    <source>
        <dbReference type="Proteomes" id="UP000436088"/>
    </source>
</evidence>
<name>A0A6A3BAP0_HIBSY</name>
<dbReference type="CDD" id="cd01647">
    <property type="entry name" value="RT_LTR"/>
    <property type="match status" value="1"/>
</dbReference>
<dbReference type="InterPro" id="IPR008928">
    <property type="entry name" value="6-hairpin_glycosidase_sf"/>
</dbReference>
<evidence type="ECO:0000259" key="14">
    <source>
        <dbReference type="Pfam" id="PF00759"/>
    </source>
</evidence>
<evidence type="ECO:0000256" key="13">
    <source>
        <dbReference type="SAM" id="MobiDB-lite"/>
    </source>
</evidence>
<evidence type="ECO:0000256" key="5">
    <source>
        <dbReference type="ARBA" id="ARBA00022722"/>
    </source>
</evidence>